<proteinExistence type="predicted"/>
<dbReference type="SUPFAM" id="SSF74653">
    <property type="entry name" value="TolA/TonB C-terminal domain"/>
    <property type="match status" value="1"/>
</dbReference>
<comment type="caution">
    <text evidence="2">The sequence shown here is derived from an EMBL/GenBank/DDBJ whole genome shotgun (WGS) entry which is preliminary data.</text>
</comment>
<protein>
    <submittedName>
        <fullName evidence="2">Protein TonB</fullName>
    </submittedName>
</protein>
<dbReference type="OrthoDB" id="1095452at2"/>
<sequence length="162" mass="18612">MSLKKRLWFILLKRKSTLAVILSANLFPTSIVTDKKIFTDFGDVKSMELTQEKVYYAQELEEQPIYEGGNEKFYNLIETNMKIPDINKDIIIKMIISVTIEKDGSLSDILIHKEDEYGIAEDVINVLKKSPANWHPGKINNKPVRSHFMFPIVITIGNPKKT</sequence>
<evidence type="ECO:0000256" key="1">
    <source>
        <dbReference type="SAM" id="SignalP"/>
    </source>
</evidence>
<dbReference type="EMBL" id="JUIW01000005">
    <property type="protein sequence ID" value="RYJ43298.1"/>
    <property type="molecule type" value="Genomic_DNA"/>
</dbReference>
<gene>
    <name evidence="2" type="ORF">NU09_1636</name>
</gene>
<keyword evidence="1" id="KW-0732">Signal</keyword>
<evidence type="ECO:0000313" key="3">
    <source>
        <dbReference type="Proteomes" id="UP000289775"/>
    </source>
</evidence>
<organism evidence="2 3">
    <name type="scientific">Flavobacterium beibuense</name>
    <dbReference type="NCBI Taxonomy" id="657326"/>
    <lineage>
        <taxon>Bacteria</taxon>
        <taxon>Pseudomonadati</taxon>
        <taxon>Bacteroidota</taxon>
        <taxon>Flavobacteriia</taxon>
        <taxon>Flavobacteriales</taxon>
        <taxon>Flavobacteriaceae</taxon>
        <taxon>Flavobacterium</taxon>
    </lineage>
</organism>
<feature type="signal peptide" evidence="1">
    <location>
        <begin position="1"/>
        <end position="19"/>
    </location>
</feature>
<dbReference type="AlphaFoldDB" id="A0A444WBV2"/>
<accession>A0A444WBV2</accession>
<feature type="chain" id="PRO_5019418513" evidence="1">
    <location>
        <begin position="20"/>
        <end position="162"/>
    </location>
</feature>
<evidence type="ECO:0000313" key="2">
    <source>
        <dbReference type="EMBL" id="RYJ43298.1"/>
    </source>
</evidence>
<dbReference type="Gene3D" id="3.30.1150.10">
    <property type="match status" value="1"/>
</dbReference>
<dbReference type="Proteomes" id="UP000289775">
    <property type="component" value="Unassembled WGS sequence"/>
</dbReference>
<reference evidence="2 3" key="1">
    <citation type="submission" date="2014-12" db="EMBL/GenBank/DDBJ databases">
        <title>Genome sequence of Flavobacterium beibuense RSKm HC5.</title>
        <authorList>
            <person name="Kim J.F."/>
            <person name="Song J.Y."/>
            <person name="Kwak M.-J."/>
            <person name="Lee S.-W."/>
        </authorList>
    </citation>
    <scope>NUCLEOTIDE SEQUENCE [LARGE SCALE GENOMIC DNA]</scope>
    <source>
        <strain evidence="2 3">RSKm HC5</strain>
    </source>
</reference>
<name>A0A444WBV2_9FLAO</name>
<dbReference type="RefSeq" id="WP_129750775.1">
    <property type="nucleotide sequence ID" value="NZ_JUIW01000005.1"/>
</dbReference>
<keyword evidence="3" id="KW-1185">Reference proteome</keyword>